<evidence type="ECO:0000256" key="1">
    <source>
        <dbReference type="ARBA" id="ARBA00022676"/>
    </source>
</evidence>
<sequence>MKKEPVVTRYKKNPILEPIKEHAWENKAVFNPTAVEIGGKIHIIYRAMGDDDTSVLGYACSKDGMKITERVDHPIYVPRESFEKKTHPGNSGCEDPRITQIDDMLYMFYTAYDGTHSPAVAATSISTADFLKKNWNWSWPAIITPATVDDKDSCLFPEKIGDNYLVFHRTHEHICLDPIKSLDFDTNKIDTFTPIIGPRRGMWDGRKVGIASVPIKTTKGWLLLYHGVSEEGIYRVGALLLDLHDPMIVLARTTDYIFAPETDYEKNGIIPNVVFPCGSTVNGKKLFIYYGGADKVVGVATANIDEIVDALTFN</sequence>
<dbReference type="Proteomes" id="UP000179057">
    <property type="component" value="Unassembled WGS sequence"/>
</dbReference>
<dbReference type="PANTHER" id="PTHR34106">
    <property type="entry name" value="GLYCOSIDASE"/>
    <property type="match status" value="1"/>
</dbReference>
<dbReference type="Pfam" id="PF04041">
    <property type="entry name" value="Glyco_hydro_130"/>
    <property type="match status" value="1"/>
</dbReference>
<comment type="caution">
    <text evidence="4">The sequence shown here is derived from an EMBL/GenBank/DDBJ whole genome shotgun (WGS) entry which is preliminary data.</text>
</comment>
<gene>
    <name evidence="4" type="ORF">A2610_02750</name>
</gene>
<organism evidence="4 5">
    <name type="scientific">Candidatus Wolfebacteria bacterium RIFOXYD1_FULL_48_65</name>
    <dbReference type="NCBI Taxonomy" id="1802561"/>
    <lineage>
        <taxon>Bacteria</taxon>
        <taxon>Candidatus Wolfeibacteriota</taxon>
    </lineage>
</organism>
<evidence type="ECO:0000313" key="4">
    <source>
        <dbReference type="EMBL" id="OGM94292.1"/>
    </source>
</evidence>
<accession>A0A1F8E0I9</accession>
<dbReference type="PANTHER" id="PTHR34106:SF5">
    <property type="entry name" value="GLYCOSIDASE"/>
    <property type="match status" value="1"/>
</dbReference>
<keyword evidence="2" id="KW-0808">Transferase</keyword>
<dbReference type="InterPro" id="IPR023296">
    <property type="entry name" value="Glyco_hydro_beta-prop_sf"/>
</dbReference>
<dbReference type="PIRSF" id="PIRSF016202">
    <property type="entry name" value="PH1107"/>
    <property type="match status" value="1"/>
</dbReference>
<evidence type="ECO:0008006" key="6">
    <source>
        <dbReference type="Google" id="ProtNLM"/>
    </source>
</evidence>
<dbReference type="SUPFAM" id="SSF75005">
    <property type="entry name" value="Arabinanase/levansucrase/invertase"/>
    <property type="match status" value="1"/>
</dbReference>
<reference evidence="4 5" key="1">
    <citation type="journal article" date="2016" name="Nat. Commun.">
        <title>Thousands of microbial genomes shed light on interconnected biogeochemical processes in an aquifer system.</title>
        <authorList>
            <person name="Anantharaman K."/>
            <person name="Brown C.T."/>
            <person name="Hug L.A."/>
            <person name="Sharon I."/>
            <person name="Castelle C.J."/>
            <person name="Probst A.J."/>
            <person name="Thomas B.C."/>
            <person name="Singh A."/>
            <person name="Wilkins M.J."/>
            <person name="Karaoz U."/>
            <person name="Brodie E.L."/>
            <person name="Williams K.H."/>
            <person name="Hubbard S.S."/>
            <person name="Banfield J.F."/>
        </authorList>
    </citation>
    <scope>NUCLEOTIDE SEQUENCE [LARGE SCALE GENOMIC DNA]</scope>
</reference>
<proteinExistence type="inferred from homology"/>
<name>A0A1F8E0I9_9BACT</name>
<dbReference type="EMBL" id="MGIV01000014">
    <property type="protein sequence ID" value="OGM94292.1"/>
    <property type="molecule type" value="Genomic_DNA"/>
</dbReference>
<evidence type="ECO:0000256" key="3">
    <source>
        <dbReference type="ARBA" id="ARBA00024356"/>
    </source>
</evidence>
<evidence type="ECO:0000256" key="2">
    <source>
        <dbReference type="ARBA" id="ARBA00022679"/>
    </source>
</evidence>
<dbReference type="CDD" id="cd18614">
    <property type="entry name" value="GH130"/>
    <property type="match status" value="1"/>
</dbReference>
<protein>
    <recommendedName>
        <fullName evidence="6">Glycosidase</fullName>
    </recommendedName>
</protein>
<dbReference type="GO" id="GO:0016757">
    <property type="term" value="F:glycosyltransferase activity"/>
    <property type="evidence" value="ECO:0007669"/>
    <property type="project" value="UniProtKB-KW"/>
</dbReference>
<evidence type="ECO:0000313" key="5">
    <source>
        <dbReference type="Proteomes" id="UP000179057"/>
    </source>
</evidence>
<keyword evidence="1" id="KW-0328">Glycosyltransferase</keyword>
<dbReference type="AlphaFoldDB" id="A0A1F8E0I9"/>
<comment type="similarity">
    <text evidence="3">Belongs to the glycosyl hydrolase 130 family.</text>
</comment>
<dbReference type="InterPro" id="IPR007184">
    <property type="entry name" value="Mannoside_phosphorylase"/>
</dbReference>
<dbReference type="Gene3D" id="2.115.10.20">
    <property type="entry name" value="Glycosyl hydrolase domain, family 43"/>
    <property type="match status" value="1"/>
</dbReference>